<feature type="region of interest" description="Disordered" evidence="1">
    <location>
        <begin position="1"/>
        <end position="23"/>
    </location>
</feature>
<reference evidence="2" key="1">
    <citation type="submission" date="2021-01" db="EMBL/GenBank/DDBJ databases">
        <authorList>
            <person name="Corre E."/>
            <person name="Pelletier E."/>
            <person name="Niang G."/>
            <person name="Scheremetjew M."/>
            <person name="Finn R."/>
            <person name="Kale V."/>
            <person name="Holt S."/>
            <person name="Cochrane G."/>
            <person name="Meng A."/>
            <person name="Brown T."/>
            <person name="Cohen L."/>
        </authorList>
    </citation>
    <scope>NUCLEOTIDE SEQUENCE</scope>
    <source>
        <strain evidence="2">UIO037</strain>
    </source>
</reference>
<dbReference type="AlphaFoldDB" id="A0A7S4MGK9"/>
<feature type="compositionally biased region" description="Basic and acidic residues" evidence="1">
    <location>
        <begin position="14"/>
        <end position="23"/>
    </location>
</feature>
<dbReference type="EMBL" id="HBKO01019557">
    <property type="protein sequence ID" value="CAE2220837.1"/>
    <property type="molecule type" value="Transcribed_RNA"/>
</dbReference>
<organism evidence="2">
    <name type="scientific">Prymnesium polylepis</name>
    <dbReference type="NCBI Taxonomy" id="72548"/>
    <lineage>
        <taxon>Eukaryota</taxon>
        <taxon>Haptista</taxon>
        <taxon>Haptophyta</taxon>
        <taxon>Prymnesiophyceae</taxon>
        <taxon>Prymnesiales</taxon>
        <taxon>Prymnesiaceae</taxon>
        <taxon>Prymnesium</taxon>
    </lineage>
</organism>
<evidence type="ECO:0000256" key="1">
    <source>
        <dbReference type="SAM" id="MobiDB-lite"/>
    </source>
</evidence>
<evidence type="ECO:0000313" key="2">
    <source>
        <dbReference type="EMBL" id="CAE2220837.1"/>
    </source>
</evidence>
<proteinExistence type="predicted"/>
<name>A0A7S4MGK9_9EUKA</name>
<sequence>MLSSRPLPASSSPKDAKDASLWKEARDQEVTLKRNASFSSLPDDSPVSVDAVFHEPMVPHKTEAGESGWLVSVGDDEDEVEMMPELASAPVASVAPIAVPSAAQLQVQRARELEATARHVGGAAAEYGELARELDHKLHLLREEREWHLTRARELEGLIGETAAAAEAAGAQRLNAGLEAVVGLLAKPATVVHDDEEISCF</sequence>
<gene>
    <name evidence="2" type="ORF">CPOL0286_LOCUS8894</name>
</gene>
<feature type="compositionally biased region" description="Low complexity" evidence="1">
    <location>
        <begin position="1"/>
        <end position="13"/>
    </location>
</feature>
<accession>A0A7S4MGK9</accession>
<protein>
    <submittedName>
        <fullName evidence="2">Uncharacterized protein</fullName>
    </submittedName>
</protein>